<feature type="region of interest" description="Disordered" evidence="1">
    <location>
        <begin position="91"/>
        <end position="114"/>
    </location>
</feature>
<keyword evidence="3" id="KW-1185">Reference proteome</keyword>
<dbReference type="EMBL" id="CAAALY010252634">
    <property type="protein sequence ID" value="VEL36579.1"/>
    <property type="molecule type" value="Genomic_DNA"/>
</dbReference>
<reference evidence="2" key="1">
    <citation type="submission" date="2018-11" db="EMBL/GenBank/DDBJ databases">
        <authorList>
            <consortium name="Pathogen Informatics"/>
        </authorList>
    </citation>
    <scope>NUCLEOTIDE SEQUENCE</scope>
</reference>
<evidence type="ECO:0000256" key="1">
    <source>
        <dbReference type="SAM" id="MobiDB-lite"/>
    </source>
</evidence>
<name>A0A448XH31_9PLAT</name>
<gene>
    <name evidence="2" type="ORF">PXEA_LOCUS30019</name>
</gene>
<sequence>MGESGLTVDWTELVGIDQAGQLLAEGYPDNDEPVDSADQLGSWLSVGPAIQLTSLANRLVETGPGGNCEVRYEGNWERLCVVKGRPWATAETAGSMGREEETQTQRLTGQHGRPTHEYPVASLSSGLQSSGPCYCLLNAGRPTADRSAARHDRVQGVGGALDGSPVKSCMDSAHLSGGQELAVCRDAVSC</sequence>
<evidence type="ECO:0000313" key="3">
    <source>
        <dbReference type="Proteomes" id="UP000784294"/>
    </source>
</evidence>
<dbReference type="Proteomes" id="UP000784294">
    <property type="component" value="Unassembled WGS sequence"/>
</dbReference>
<dbReference type="AlphaFoldDB" id="A0A448XH31"/>
<proteinExistence type="predicted"/>
<evidence type="ECO:0000313" key="2">
    <source>
        <dbReference type="EMBL" id="VEL36579.1"/>
    </source>
</evidence>
<protein>
    <submittedName>
        <fullName evidence="2">Uncharacterized protein</fullName>
    </submittedName>
</protein>
<comment type="caution">
    <text evidence="2">The sequence shown here is derived from an EMBL/GenBank/DDBJ whole genome shotgun (WGS) entry which is preliminary data.</text>
</comment>
<organism evidence="2 3">
    <name type="scientific">Protopolystoma xenopodis</name>
    <dbReference type="NCBI Taxonomy" id="117903"/>
    <lineage>
        <taxon>Eukaryota</taxon>
        <taxon>Metazoa</taxon>
        <taxon>Spiralia</taxon>
        <taxon>Lophotrochozoa</taxon>
        <taxon>Platyhelminthes</taxon>
        <taxon>Monogenea</taxon>
        <taxon>Polyopisthocotylea</taxon>
        <taxon>Polystomatidea</taxon>
        <taxon>Polystomatidae</taxon>
        <taxon>Protopolystoma</taxon>
    </lineage>
</organism>
<accession>A0A448XH31</accession>